<protein>
    <submittedName>
        <fullName evidence="3">AAA family ATPase</fullName>
    </submittedName>
</protein>
<dbReference type="GO" id="GO:0005524">
    <property type="term" value="F:ATP binding"/>
    <property type="evidence" value="ECO:0007669"/>
    <property type="project" value="InterPro"/>
</dbReference>
<dbReference type="InterPro" id="IPR038729">
    <property type="entry name" value="Rad50/SbcC_AAA"/>
</dbReference>
<evidence type="ECO:0000259" key="2">
    <source>
        <dbReference type="Pfam" id="PF13476"/>
    </source>
</evidence>
<dbReference type="AlphaFoldDB" id="A0A9D1MQH4"/>
<dbReference type="InterPro" id="IPR003959">
    <property type="entry name" value="ATPase_AAA_core"/>
</dbReference>
<dbReference type="PANTHER" id="PTHR43581">
    <property type="entry name" value="ATP/GTP PHOSPHATASE"/>
    <property type="match status" value="1"/>
</dbReference>
<dbReference type="InterPro" id="IPR051396">
    <property type="entry name" value="Bact_Antivir_Def_Nuclease"/>
</dbReference>
<gene>
    <name evidence="3" type="ORF">IAB06_05280</name>
</gene>
<dbReference type="PANTHER" id="PTHR43581:SF2">
    <property type="entry name" value="EXCINUCLEASE ATPASE SUBUNIT"/>
    <property type="match status" value="1"/>
</dbReference>
<proteinExistence type="predicted"/>
<dbReference type="EMBL" id="DVNI01000085">
    <property type="protein sequence ID" value="HIU64426.1"/>
    <property type="molecule type" value="Genomic_DNA"/>
</dbReference>
<feature type="domain" description="ATPase AAA-type core" evidence="1">
    <location>
        <begin position="254"/>
        <end position="344"/>
    </location>
</feature>
<feature type="domain" description="Rad50/SbcC-type AAA" evidence="2">
    <location>
        <begin position="6"/>
        <end position="169"/>
    </location>
</feature>
<evidence type="ECO:0000313" key="3">
    <source>
        <dbReference type="EMBL" id="HIU64426.1"/>
    </source>
</evidence>
<reference evidence="3" key="2">
    <citation type="journal article" date="2021" name="PeerJ">
        <title>Extensive microbial diversity within the chicken gut microbiome revealed by metagenomics and culture.</title>
        <authorList>
            <person name="Gilroy R."/>
            <person name="Ravi A."/>
            <person name="Getino M."/>
            <person name="Pursley I."/>
            <person name="Horton D.L."/>
            <person name="Alikhan N.F."/>
            <person name="Baker D."/>
            <person name="Gharbi K."/>
            <person name="Hall N."/>
            <person name="Watson M."/>
            <person name="Adriaenssens E.M."/>
            <person name="Foster-Nyarko E."/>
            <person name="Jarju S."/>
            <person name="Secka A."/>
            <person name="Antonio M."/>
            <person name="Oren A."/>
            <person name="Chaudhuri R.R."/>
            <person name="La Ragione R."/>
            <person name="Hildebrand F."/>
            <person name="Pallen M.J."/>
        </authorList>
    </citation>
    <scope>NUCLEOTIDE SEQUENCE</scope>
    <source>
        <strain evidence="3">CHK160-1198</strain>
    </source>
</reference>
<dbReference type="Gene3D" id="3.40.50.300">
    <property type="entry name" value="P-loop containing nucleotide triphosphate hydrolases"/>
    <property type="match status" value="2"/>
</dbReference>
<organism evidence="3 4">
    <name type="scientific">Candidatus Avacidaminococcus intestinavium</name>
    <dbReference type="NCBI Taxonomy" id="2840684"/>
    <lineage>
        <taxon>Bacteria</taxon>
        <taxon>Bacillati</taxon>
        <taxon>Bacillota</taxon>
        <taxon>Negativicutes</taxon>
        <taxon>Acidaminococcales</taxon>
        <taxon>Acidaminococcaceae</taxon>
        <taxon>Acidaminococcaceae incertae sedis</taxon>
        <taxon>Candidatus Avacidaminococcus</taxon>
    </lineage>
</organism>
<name>A0A9D1MQH4_9FIRM</name>
<dbReference type="GO" id="GO:0016887">
    <property type="term" value="F:ATP hydrolysis activity"/>
    <property type="evidence" value="ECO:0007669"/>
    <property type="project" value="InterPro"/>
</dbReference>
<dbReference type="Pfam" id="PF13304">
    <property type="entry name" value="AAA_21"/>
    <property type="match status" value="1"/>
</dbReference>
<dbReference type="SUPFAM" id="SSF52540">
    <property type="entry name" value="P-loop containing nucleoside triphosphate hydrolases"/>
    <property type="match status" value="1"/>
</dbReference>
<dbReference type="InterPro" id="IPR027417">
    <property type="entry name" value="P-loop_NTPase"/>
</dbReference>
<sequence>MLIKWLEVNNFRCFKHLSINLEEDINVIVAENGSGKSAVLDAIAIALSPYLSSFNGAQGRGFDDYDAFQVGQEPDGIKTRLPRTKKQYPVVVRARGLIGGETFKWERLLAKQGDQIKDSGADFLREYGERVQHAVHGAHDEKVVLPVIAYYGTARLWQNGKVKAAGLTKINLERDSGYYEAFEPPATYQSFVQWFQYATLSALEFEHYQKETGEQGTNPYREVVTAVKGAVAAVVGNQGWRGLEYSVATQSLVIVHEKSGALPIVTLSDGVRSIIGIVADIAYRMVRLNPDLGSAAVLKTPGIVLIDEVDMHLHPSWQQSIIADLRRAFPLVQFILTTHSPQVLTTVPATAIKALRWHGEEVEVFSPEFSLGAESYQLLQEIQNVETRPKALPIVKTLMRYLELVSEDKWDTKEAKSLRKELDAWGKDREPALIKADMDIRMRAYRRGLK</sequence>
<dbReference type="Proteomes" id="UP000824099">
    <property type="component" value="Unassembled WGS sequence"/>
</dbReference>
<evidence type="ECO:0000259" key="1">
    <source>
        <dbReference type="Pfam" id="PF13304"/>
    </source>
</evidence>
<dbReference type="Pfam" id="PF13476">
    <property type="entry name" value="AAA_23"/>
    <property type="match status" value="1"/>
</dbReference>
<evidence type="ECO:0000313" key="4">
    <source>
        <dbReference type="Proteomes" id="UP000824099"/>
    </source>
</evidence>
<reference evidence="3" key="1">
    <citation type="submission" date="2020-10" db="EMBL/GenBank/DDBJ databases">
        <authorList>
            <person name="Gilroy R."/>
        </authorList>
    </citation>
    <scope>NUCLEOTIDE SEQUENCE</scope>
    <source>
        <strain evidence="3">CHK160-1198</strain>
    </source>
</reference>
<accession>A0A9D1MQH4</accession>
<dbReference type="GO" id="GO:0006302">
    <property type="term" value="P:double-strand break repair"/>
    <property type="evidence" value="ECO:0007669"/>
    <property type="project" value="InterPro"/>
</dbReference>
<comment type="caution">
    <text evidence="3">The sequence shown here is derived from an EMBL/GenBank/DDBJ whole genome shotgun (WGS) entry which is preliminary data.</text>
</comment>